<sequence length="482" mass="49951">MAVLWLVLGPWVVVVVAAVLAHPWVRRRVLPWLRPSRRAVVGIASTAVALTGVVLVVPDGWLPMPPGPGRWVTPAYVGRPVPARPLGEPAVQPGPLGDSPEVDSGWWGLERCGRLAVDGEQRLVATCRSRSGQRLHVIDPDSLDPRAGKDLDPGECDATDPVVAGELAVVGVGRTLLSVATADGAGEPDVTTVRSVDLADVLPEDDCVVAVLPTGEGGSWFASAGGRVGLAPGEGEVSTLDLGAEIANPLGRAPDGDAYVVTVESLHRVGARSGVAAEVWRAAYERGSGTKPGQLTAGTGSAPVPLDGERVAITDNANPRMHVVVLDATTGGEVCRTEVFDDDRSATETDLVALGADVLVANTWGWGGWARTLLGRVPPGGLSRVAVGPDSCRVAWTAEVSTPGSPAVSDRTGLVYAASKRHSWWGATAWYLTALDARTGRLAFGVRTGLGGLQDARSGVTLTPDGAAYVATRGGIVSVRDR</sequence>
<feature type="transmembrane region" description="Helical" evidence="1">
    <location>
        <begin position="6"/>
        <end position="25"/>
    </location>
</feature>
<protein>
    <submittedName>
        <fullName evidence="2">Unannotated protein</fullName>
    </submittedName>
</protein>
<evidence type="ECO:0000256" key="1">
    <source>
        <dbReference type="SAM" id="Phobius"/>
    </source>
</evidence>
<keyword evidence="1" id="KW-1133">Transmembrane helix</keyword>
<dbReference type="EMBL" id="CAEZXR010000418">
    <property type="protein sequence ID" value="CAB4732332.1"/>
    <property type="molecule type" value="Genomic_DNA"/>
</dbReference>
<dbReference type="AlphaFoldDB" id="A0A6J6SC37"/>
<reference evidence="2" key="1">
    <citation type="submission" date="2020-05" db="EMBL/GenBank/DDBJ databases">
        <authorList>
            <person name="Chiriac C."/>
            <person name="Salcher M."/>
            <person name="Ghai R."/>
            <person name="Kavagutti S V."/>
        </authorList>
    </citation>
    <scope>NUCLEOTIDE SEQUENCE</scope>
</reference>
<name>A0A6J6SC37_9ZZZZ</name>
<organism evidence="2">
    <name type="scientific">freshwater metagenome</name>
    <dbReference type="NCBI Taxonomy" id="449393"/>
    <lineage>
        <taxon>unclassified sequences</taxon>
        <taxon>metagenomes</taxon>
        <taxon>ecological metagenomes</taxon>
    </lineage>
</organism>
<accession>A0A6J6SC37</accession>
<feature type="transmembrane region" description="Helical" evidence="1">
    <location>
        <begin position="37"/>
        <end position="57"/>
    </location>
</feature>
<proteinExistence type="predicted"/>
<keyword evidence="1" id="KW-0812">Transmembrane</keyword>
<keyword evidence="1" id="KW-0472">Membrane</keyword>
<evidence type="ECO:0000313" key="2">
    <source>
        <dbReference type="EMBL" id="CAB4732332.1"/>
    </source>
</evidence>
<dbReference type="SUPFAM" id="SSF69322">
    <property type="entry name" value="Tricorn protease domain 2"/>
    <property type="match status" value="1"/>
</dbReference>
<gene>
    <name evidence="2" type="ORF">UFOPK2579_02654</name>
</gene>